<feature type="transmembrane region" description="Helical" evidence="11">
    <location>
        <begin position="420"/>
        <end position="442"/>
    </location>
</feature>
<evidence type="ECO:0000256" key="4">
    <source>
        <dbReference type="ARBA" id="ARBA00022502"/>
    </source>
</evidence>
<evidence type="ECO:0000313" key="13">
    <source>
        <dbReference type="Proteomes" id="UP001159364"/>
    </source>
</evidence>
<dbReference type="Proteomes" id="UP001159364">
    <property type="component" value="Linkage Group LG03"/>
</dbReference>
<comment type="function">
    <text evidence="11">Mannosyltransferase involved in glycosylphosphatidylinositol-anchor biosynthesis.</text>
</comment>
<keyword evidence="8 11" id="KW-0256">Endoplasmic reticulum</keyword>
<comment type="caution">
    <text evidence="11">Lacks conserved residue(s) required for the propagation of feature annotation.</text>
</comment>
<feature type="transmembrane region" description="Helical" evidence="11">
    <location>
        <begin position="63"/>
        <end position="83"/>
    </location>
</feature>
<dbReference type="Pfam" id="PF04188">
    <property type="entry name" value="Mannosyl_trans2"/>
    <property type="match status" value="1"/>
</dbReference>
<dbReference type="AlphaFoldDB" id="A0AAV8TT68"/>
<keyword evidence="6 11" id="KW-0808">Transferase</keyword>
<feature type="transmembrane region" description="Helical" evidence="11">
    <location>
        <begin position="159"/>
        <end position="179"/>
    </location>
</feature>
<dbReference type="GO" id="GO:0031501">
    <property type="term" value="C:mannosyltransferase complex"/>
    <property type="evidence" value="ECO:0007669"/>
    <property type="project" value="TreeGrafter"/>
</dbReference>
<dbReference type="PANTHER" id="PTHR12468">
    <property type="entry name" value="GPI MANNOSYLTRANSFERASE 2"/>
    <property type="match status" value="1"/>
</dbReference>
<keyword evidence="9 11" id="KW-1133">Transmembrane helix</keyword>
<evidence type="ECO:0000256" key="1">
    <source>
        <dbReference type="ARBA" id="ARBA00004477"/>
    </source>
</evidence>
<feature type="transmembrane region" description="Helical" evidence="11">
    <location>
        <begin position="474"/>
        <end position="497"/>
    </location>
</feature>
<evidence type="ECO:0000256" key="9">
    <source>
        <dbReference type="ARBA" id="ARBA00022989"/>
    </source>
</evidence>
<evidence type="ECO:0000256" key="6">
    <source>
        <dbReference type="ARBA" id="ARBA00022679"/>
    </source>
</evidence>
<feature type="transmembrane region" description="Helical" evidence="11">
    <location>
        <begin position="95"/>
        <end position="114"/>
    </location>
</feature>
<evidence type="ECO:0000256" key="7">
    <source>
        <dbReference type="ARBA" id="ARBA00022692"/>
    </source>
</evidence>
<evidence type="ECO:0000313" key="12">
    <source>
        <dbReference type="EMBL" id="KAJ8770151.1"/>
    </source>
</evidence>
<evidence type="ECO:0000256" key="10">
    <source>
        <dbReference type="ARBA" id="ARBA00023136"/>
    </source>
</evidence>
<comment type="caution">
    <text evidence="12">The sequence shown here is derived from an EMBL/GenBank/DDBJ whole genome shotgun (WGS) entry which is preliminary data.</text>
</comment>
<dbReference type="EMBL" id="JAIWQS010000003">
    <property type="protein sequence ID" value="KAJ8770151.1"/>
    <property type="molecule type" value="Genomic_DNA"/>
</dbReference>
<evidence type="ECO:0000256" key="11">
    <source>
        <dbReference type="RuleBase" id="RU363112"/>
    </source>
</evidence>
<evidence type="ECO:0000256" key="5">
    <source>
        <dbReference type="ARBA" id="ARBA00022676"/>
    </source>
</evidence>
<proteinExistence type="inferred from homology"/>
<comment type="subcellular location">
    <subcellularLocation>
        <location evidence="1 11">Endoplasmic reticulum membrane</location>
        <topology evidence="1 11">Multi-pass membrane protein</topology>
    </subcellularLocation>
</comment>
<comment type="pathway">
    <text evidence="2 11">Glycolipid biosynthesis; glycosylphosphatidylinositol-anchor biosynthesis.</text>
</comment>
<feature type="transmembrane region" description="Helical" evidence="11">
    <location>
        <begin position="126"/>
        <end position="147"/>
    </location>
</feature>
<evidence type="ECO:0000256" key="2">
    <source>
        <dbReference type="ARBA" id="ARBA00004687"/>
    </source>
</evidence>
<evidence type="ECO:0000256" key="3">
    <source>
        <dbReference type="ARBA" id="ARBA00008698"/>
    </source>
</evidence>
<keyword evidence="10 11" id="KW-0472">Membrane</keyword>
<name>A0AAV8TT68_9ROSI</name>
<organism evidence="12 13">
    <name type="scientific">Erythroxylum novogranatense</name>
    <dbReference type="NCBI Taxonomy" id="1862640"/>
    <lineage>
        <taxon>Eukaryota</taxon>
        <taxon>Viridiplantae</taxon>
        <taxon>Streptophyta</taxon>
        <taxon>Embryophyta</taxon>
        <taxon>Tracheophyta</taxon>
        <taxon>Spermatophyta</taxon>
        <taxon>Magnoliopsida</taxon>
        <taxon>eudicotyledons</taxon>
        <taxon>Gunneridae</taxon>
        <taxon>Pentapetalae</taxon>
        <taxon>rosids</taxon>
        <taxon>fabids</taxon>
        <taxon>Malpighiales</taxon>
        <taxon>Erythroxylaceae</taxon>
        <taxon>Erythroxylum</taxon>
    </lineage>
</organism>
<dbReference type="PANTHER" id="PTHR12468:SF2">
    <property type="entry name" value="GPI MANNOSYLTRANSFERASE 2"/>
    <property type="match status" value="1"/>
</dbReference>
<sequence length="500" mass="56508">MRPFTKPMSNHQALVLKSAVFSRFLLLSLIILWRTLVDPYDTSAPLNPPCLSSSADDHQDAVLFPRIGVAIETGIVWDSVYFVRIAQCGYEYEQSFAFLPLLPLFIAFISRTVFAPLVPVIGLRAVLALSGYVVSNVAFVLSAIYFFRLSVIMLKDPQAALRASILFCFNPASIFYSSIYSESLYALFSLGGLYHLVAGANTIAVLWFALSGCARSNGVLNAGYFCFQTMHQAYEAIFVKKHACLAVQVLFIGALRCMCIFSPFFAFQAYGYYNMCCGRSLDEMRPWCKAKIPLLYNYIQSHYWGVGFLRYFQVKQLPNFLLASPILSLSLCSLLHFVRSQPETFFSLGFRASNEERKSVTSISSLKSGLGLNSARLKEMSKTKLQENQNLRLRKETLLVEDDHTAVHEEFSLLEKRGQLYYYIVPCTLHLGFMAATAFFVMHVQVATRFLSASPPLYWFASSRMASPLTGRRWAYVIWAYSLAYILLGSLLFPNFYPFT</sequence>
<keyword evidence="7 11" id="KW-0812">Transmembrane</keyword>
<keyword evidence="4 11" id="KW-0337">GPI-anchor biosynthesis</keyword>
<comment type="similarity">
    <text evidence="3 11">Belongs to the PIGV family.</text>
</comment>
<accession>A0AAV8TT68</accession>
<dbReference type="EC" id="2.4.1.-" evidence="11"/>
<protein>
    <recommendedName>
        <fullName evidence="11">GPI mannosyltransferase 2</fullName>
        <ecNumber evidence="11">2.4.1.-</ecNumber>
    </recommendedName>
</protein>
<dbReference type="GO" id="GO:0006506">
    <property type="term" value="P:GPI anchor biosynthetic process"/>
    <property type="evidence" value="ECO:0007669"/>
    <property type="project" value="UniProtKB-KW"/>
</dbReference>
<feature type="transmembrane region" description="Helical" evidence="11">
    <location>
        <begin position="320"/>
        <end position="338"/>
    </location>
</feature>
<reference evidence="12 13" key="1">
    <citation type="submission" date="2021-09" db="EMBL/GenBank/DDBJ databases">
        <title>Genomic insights and catalytic innovation underlie evolution of tropane alkaloids biosynthesis.</title>
        <authorList>
            <person name="Wang Y.-J."/>
            <person name="Tian T."/>
            <person name="Huang J.-P."/>
            <person name="Huang S.-X."/>
        </authorList>
    </citation>
    <scope>NUCLEOTIDE SEQUENCE [LARGE SCALE GENOMIC DNA]</scope>
    <source>
        <strain evidence="12">KIB-2018</strain>
        <tissue evidence="12">Leaf</tissue>
    </source>
</reference>
<keyword evidence="13" id="KW-1185">Reference proteome</keyword>
<dbReference type="GO" id="GO:0004376">
    <property type="term" value="F:GPI mannosyltransferase activity"/>
    <property type="evidence" value="ECO:0007669"/>
    <property type="project" value="InterPro"/>
</dbReference>
<dbReference type="GO" id="GO:0005789">
    <property type="term" value="C:endoplasmic reticulum membrane"/>
    <property type="evidence" value="ECO:0007669"/>
    <property type="project" value="UniProtKB-SubCell"/>
</dbReference>
<dbReference type="GO" id="GO:0000009">
    <property type="term" value="F:alpha-1,6-mannosyltransferase activity"/>
    <property type="evidence" value="ECO:0007669"/>
    <property type="project" value="InterPro"/>
</dbReference>
<gene>
    <name evidence="12" type="ORF">K2173_011246</name>
</gene>
<evidence type="ECO:0000256" key="8">
    <source>
        <dbReference type="ARBA" id="ARBA00022824"/>
    </source>
</evidence>
<dbReference type="InterPro" id="IPR007315">
    <property type="entry name" value="PIG-V/Gpi18"/>
</dbReference>
<keyword evidence="5 11" id="KW-0328">Glycosyltransferase</keyword>